<keyword evidence="2" id="KW-0560">Oxidoreductase</keyword>
<reference evidence="4 5" key="1">
    <citation type="submission" date="2019-03" db="EMBL/GenBank/DDBJ databases">
        <title>Genomic Encyclopedia of Type Strains, Phase IV (KMG-IV): sequencing the most valuable type-strain genomes for metagenomic binning, comparative biology and taxonomic classification.</title>
        <authorList>
            <person name="Goeker M."/>
        </authorList>
    </citation>
    <scope>NUCLEOTIDE SEQUENCE [LARGE SCALE GENOMIC DNA]</scope>
    <source>
        <strain evidence="4 5">DSM 25488</strain>
    </source>
</reference>
<dbReference type="OrthoDB" id="4690547at2"/>
<dbReference type="PANTHER" id="PTHR44196">
    <property type="entry name" value="DEHYDROGENASE/REDUCTASE SDR FAMILY MEMBER 7B"/>
    <property type="match status" value="1"/>
</dbReference>
<dbReference type="Pfam" id="PF00106">
    <property type="entry name" value="adh_short"/>
    <property type="match status" value="1"/>
</dbReference>
<dbReference type="AlphaFoldDB" id="A0A4R6XRI2"/>
<accession>A0A4R6XRI2</accession>
<keyword evidence="5" id="KW-1185">Reference proteome</keyword>
<evidence type="ECO:0000313" key="5">
    <source>
        <dbReference type="Proteomes" id="UP000295724"/>
    </source>
</evidence>
<dbReference type="SUPFAM" id="SSF51735">
    <property type="entry name" value="NAD(P)-binding Rossmann-fold domains"/>
    <property type="match status" value="1"/>
</dbReference>
<dbReference type="InterPro" id="IPR036291">
    <property type="entry name" value="NAD(P)-bd_dom_sf"/>
</dbReference>
<dbReference type="Gene3D" id="3.40.50.720">
    <property type="entry name" value="NAD(P)-binding Rossmann-like Domain"/>
    <property type="match status" value="1"/>
</dbReference>
<protein>
    <submittedName>
        <fullName evidence="4">Short-subunit dehydrogenase</fullName>
    </submittedName>
</protein>
<dbReference type="GO" id="GO:0016020">
    <property type="term" value="C:membrane"/>
    <property type="evidence" value="ECO:0007669"/>
    <property type="project" value="TreeGrafter"/>
</dbReference>
<dbReference type="InterPro" id="IPR002347">
    <property type="entry name" value="SDR_fam"/>
</dbReference>
<evidence type="ECO:0000256" key="3">
    <source>
        <dbReference type="RuleBase" id="RU000363"/>
    </source>
</evidence>
<dbReference type="Proteomes" id="UP000295724">
    <property type="component" value="Unassembled WGS sequence"/>
</dbReference>
<dbReference type="PRINTS" id="PR00081">
    <property type="entry name" value="GDHRDH"/>
</dbReference>
<dbReference type="FunFam" id="3.40.50.720:FF:000084">
    <property type="entry name" value="Short-chain dehydrogenase reductase"/>
    <property type="match status" value="1"/>
</dbReference>
<evidence type="ECO:0000256" key="1">
    <source>
        <dbReference type="ARBA" id="ARBA00006484"/>
    </source>
</evidence>
<dbReference type="GO" id="GO:0016491">
    <property type="term" value="F:oxidoreductase activity"/>
    <property type="evidence" value="ECO:0007669"/>
    <property type="project" value="UniProtKB-KW"/>
</dbReference>
<dbReference type="CDD" id="cd05233">
    <property type="entry name" value="SDR_c"/>
    <property type="match status" value="1"/>
</dbReference>
<comment type="similarity">
    <text evidence="1 3">Belongs to the short-chain dehydrogenases/reductases (SDR) family.</text>
</comment>
<dbReference type="RefSeq" id="WP_099018987.1">
    <property type="nucleotide sequence ID" value="NZ_NIHB01000002.1"/>
</dbReference>
<evidence type="ECO:0000313" key="4">
    <source>
        <dbReference type="EMBL" id="TDR22336.1"/>
    </source>
</evidence>
<evidence type="ECO:0000256" key="2">
    <source>
        <dbReference type="ARBA" id="ARBA00023002"/>
    </source>
</evidence>
<dbReference type="EMBL" id="SNZB01000002">
    <property type="protein sequence ID" value="TDR22336.1"/>
    <property type="molecule type" value="Genomic_DNA"/>
</dbReference>
<dbReference type="PANTHER" id="PTHR44196:SF1">
    <property type="entry name" value="DEHYDROGENASE_REDUCTASE SDR FAMILY MEMBER 7B"/>
    <property type="match status" value="1"/>
</dbReference>
<sequence length="271" mass="29734">MNKSKDYNRVMVITGAASGLGKALALAAAQQGYDIAVADVQEQAGNQAVAAIKQHQVEAAYFHCDVGQAGGLLQLKDQVMAHFGRVDVLVNNAGVGSQGTVCDSTEEEWARQWQINLMGVVRGCQAFIPQLKKSADPAIVNVASFAAVALAPGVASYNVVKAGVLALSETLRCELAEAGIHVSVICPAFFKTNLVESMQNTDDKIKNQINRWMTKSKYTADDVANMILASIDNKQFMVLCDSTTQWQYRLSRWFPNYFFKQKVKMIKRMFQ</sequence>
<dbReference type="PRINTS" id="PR00080">
    <property type="entry name" value="SDRFAMILY"/>
</dbReference>
<gene>
    <name evidence="4" type="ORF">C8D91_0824</name>
</gene>
<organism evidence="4 5">
    <name type="scientific">Marinicella litoralis</name>
    <dbReference type="NCBI Taxonomy" id="644220"/>
    <lineage>
        <taxon>Bacteria</taxon>
        <taxon>Pseudomonadati</taxon>
        <taxon>Pseudomonadota</taxon>
        <taxon>Gammaproteobacteria</taxon>
        <taxon>Lysobacterales</taxon>
        <taxon>Marinicellaceae</taxon>
        <taxon>Marinicella</taxon>
    </lineage>
</organism>
<comment type="caution">
    <text evidence="4">The sequence shown here is derived from an EMBL/GenBank/DDBJ whole genome shotgun (WGS) entry which is preliminary data.</text>
</comment>
<name>A0A4R6XRI2_9GAMM</name>
<proteinExistence type="inferred from homology"/>